<dbReference type="Gene3D" id="1.10.10.10">
    <property type="entry name" value="Winged helix-like DNA-binding domain superfamily/Winged helix DNA-binding domain"/>
    <property type="match status" value="1"/>
</dbReference>
<accession>A0A1F8FKX5</accession>
<evidence type="ECO:0000313" key="2">
    <source>
        <dbReference type="Proteomes" id="UP000176581"/>
    </source>
</evidence>
<dbReference type="SUPFAM" id="SSF46785">
    <property type="entry name" value="Winged helix' DNA-binding domain"/>
    <property type="match status" value="1"/>
</dbReference>
<reference evidence="1 2" key="1">
    <citation type="journal article" date="2016" name="Nat. Commun.">
        <title>Thousands of microbial genomes shed light on interconnected biogeochemical processes in an aquifer system.</title>
        <authorList>
            <person name="Anantharaman K."/>
            <person name="Brown C.T."/>
            <person name="Hug L.A."/>
            <person name="Sharon I."/>
            <person name="Castelle C.J."/>
            <person name="Probst A.J."/>
            <person name="Thomas B.C."/>
            <person name="Singh A."/>
            <person name="Wilkins M.J."/>
            <person name="Karaoz U."/>
            <person name="Brodie E.L."/>
            <person name="Williams K.H."/>
            <person name="Hubbard S.S."/>
            <person name="Banfield J.F."/>
        </authorList>
    </citation>
    <scope>NUCLEOTIDE SEQUENCE [LARGE SCALE GENOMIC DNA]</scope>
</reference>
<evidence type="ECO:0000313" key="1">
    <source>
        <dbReference type="EMBL" id="OGN13096.1"/>
    </source>
</evidence>
<protein>
    <recommendedName>
        <fullName evidence="3">HTH deoR-type domain-containing protein</fullName>
    </recommendedName>
</protein>
<dbReference type="Proteomes" id="UP000176581">
    <property type="component" value="Unassembled WGS sequence"/>
</dbReference>
<sequence length="203" mass="23586">MEEEHLKNFINSTIFLVKLFVGLKDKFLSQKLYDKISGLIAGYVGLFVLKGERAESGNASHNLRFIELKNYIDSLLELLDYLEHSKIVPISPLLYARRNLLDFKLSLIKLHQYKSVSSVSKPKENKPIIFVSKNVQPRNLKESSNKERILNFIKKSPNSRTKEIIYEFSILSNRTVKRNLKELLDEGFIKKISKDNAVYYNCK</sequence>
<gene>
    <name evidence="1" type="ORF">A3J47_01240</name>
</gene>
<dbReference type="InterPro" id="IPR036388">
    <property type="entry name" value="WH-like_DNA-bd_sf"/>
</dbReference>
<dbReference type="InterPro" id="IPR036390">
    <property type="entry name" value="WH_DNA-bd_sf"/>
</dbReference>
<dbReference type="EMBL" id="MGJV01000045">
    <property type="protein sequence ID" value="OGN13096.1"/>
    <property type="molecule type" value="Genomic_DNA"/>
</dbReference>
<organism evidence="1 2">
    <name type="scientific">Candidatus Yanofskybacteria bacterium RIFCSPHIGHO2_02_FULL_43_22</name>
    <dbReference type="NCBI Taxonomy" id="1802681"/>
    <lineage>
        <taxon>Bacteria</taxon>
        <taxon>Candidatus Yanofskyibacteriota</taxon>
    </lineage>
</organism>
<comment type="caution">
    <text evidence="1">The sequence shown here is derived from an EMBL/GenBank/DDBJ whole genome shotgun (WGS) entry which is preliminary data.</text>
</comment>
<evidence type="ECO:0008006" key="3">
    <source>
        <dbReference type="Google" id="ProtNLM"/>
    </source>
</evidence>
<proteinExistence type="predicted"/>
<name>A0A1F8FKX5_9BACT</name>
<dbReference type="AlphaFoldDB" id="A0A1F8FKX5"/>